<gene>
    <name evidence="1" type="ORF">L1987_07937</name>
</gene>
<dbReference type="EMBL" id="CM042020">
    <property type="protein sequence ID" value="KAI3820391.1"/>
    <property type="molecule type" value="Genomic_DNA"/>
</dbReference>
<keyword evidence="2" id="KW-1185">Reference proteome</keyword>
<accession>A0ACB9JKZ5</accession>
<name>A0ACB9JKZ5_9ASTR</name>
<organism evidence="1 2">
    <name type="scientific">Smallanthus sonchifolius</name>
    <dbReference type="NCBI Taxonomy" id="185202"/>
    <lineage>
        <taxon>Eukaryota</taxon>
        <taxon>Viridiplantae</taxon>
        <taxon>Streptophyta</taxon>
        <taxon>Embryophyta</taxon>
        <taxon>Tracheophyta</taxon>
        <taxon>Spermatophyta</taxon>
        <taxon>Magnoliopsida</taxon>
        <taxon>eudicotyledons</taxon>
        <taxon>Gunneridae</taxon>
        <taxon>Pentapetalae</taxon>
        <taxon>asterids</taxon>
        <taxon>campanulids</taxon>
        <taxon>Asterales</taxon>
        <taxon>Asteraceae</taxon>
        <taxon>Asteroideae</taxon>
        <taxon>Heliantheae alliance</taxon>
        <taxon>Millerieae</taxon>
        <taxon>Smallanthus</taxon>
    </lineage>
</organism>
<protein>
    <submittedName>
        <fullName evidence="1">Uncharacterized protein</fullName>
    </submittedName>
</protein>
<reference evidence="2" key="1">
    <citation type="journal article" date="2022" name="Mol. Ecol. Resour.">
        <title>The genomes of chicory, endive, great burdock and yacon provide insights into Asteraceae palaeo-polyploidization history and plant inulin production.</title>
        <authorList>
            <person name="Fan W."/>
            <person name="Wang S."/>
            <person name="Wang H."/>
            <person name="Wang A."/>
            <person name="Jiang F."/>
            <person name="Liu H."/>
            <person name="Zhao H."/>
            <person name="Xu D."/>
            <person name="Zhang Y."/>
        </authorList>
    </citation>
    <scope>NUCLEOTIDE SEQUENCE [LARGE SCALE GENOMIC DNA]</scope>
    <source>
        <strain evidence="2">cv. Yunnan</strain>
    </source>
</reference>
<reference evidence="1 2" key="2">
    <citation type="journal article" date="2022" name="Mol. Ecol. Resour.">
        <title>The genomes of chicory, endive, great burdock and yacon provide insights into Asteraceae paleo-polyploidization history and plant inulin production.</title>
        <authorList>
            <person name="Fan W."/>
            <person name="Wang S."/>
            <person name="Wang H."/>
            <person name="Wang A."/>
            <person name="Jiang F."/>
            <person name="Liu H."/>
            <person name="Zhao H."/>
            <person name="Xu D."/>
            <person name="Zhang Y."/>
        </authorList>
    </citation>
    <scope>NUCLEOTIDE SEQUENCE [LARGE SCALE GENOMIC DNA]</scope>
    <source>
        <strain evidence="2">cv. Yunnan</strain>
        <tissue evidence="1">Leaves</tissue>
    </source>
</reference>
<dbReference type="Proteomes" id="UP001056120">
    <property type="component" value="Linkage Group LG03"/>
</dbReference>
<sequence length="91" mass="10957">MYLVFFKRWACVDKKKTKTKTQWLVFTSCLLPTQIKPSDFIPSYKYPFIHITSSSQNQLLISFQETKVCRLLQARLFDAKLRWHGRPESRW</sequence>
<comment type="caution">
    <text evidence="1">The sequence shown here is derived from an EMBL/GenBank/DDBJ whole genome shotgun (WGS) entry which is preliminary data.</text>
</comment>
<evidence type="ECO:0000313" key="2">
    <source>
        <dbReference type="Proteomes" id="UP001056120"/>
    </source>
</evidence>
<evidence type="ECO:0000313" key="1">
    <source>
        <dbReference type="EMBL" id="KAI3820391.1"/>
    </source>
</evidence>
<proteinExistence type="predicted"/>